<keyword evidence="1" id="KW-0812">Transmembrane</keyword>
<accession>A0A1N6HEE1</accession>
<evidence type="ECO:0000313" key="2">
    <source>
        <dbReference type="EMBL" id="SIO18077.1"/>
    </source>
</evidence>
<dbReference type="EMBL" id="FSRC01000003">
    <property type="protein sequence ID" value="SIO18077.1"/>
    <property type="molecule type" value="Genomic_DNA"/>
</dbReference>
<sequence>MELVASLLLLLTVYFFGSLSLIQEVIQPKVSIEIDQVSHKKHIVSNYSKILLLSFTTSLLPTTVAYFLFF</sequence>
<evidence type="ECO:0000256" key="1">
    <source>
        <dbReference type="SAM" id="Phobius"/>
    </source>
</evidence>
<dbReference type="AlphaFoldDB" id="A0A1N6HEE1"/>
<evidence type="ECO:0000313" key="3">
    <source>
        <dbReference type="Proteomes" id="UP000185221"/>
    </source>
</evidence>
<feature type="transmembrane region" description="Helical" evidence="1">
    <location>
        <begin position="46"/>
        <end position="69"/>
    </location>
</feature>
<protein>
    <submittedName>
        <fullName evidence="2">Uncharacterized protein</fullName>
    </submittedName>
</protein>
<keyword evidence="1" id="KW-0472">Membrane</keyword>
<dbReference type="Proteomes" id="UP000185221">
    <property type="component" value="Unassembled WGS sequence"/>
</dbReference>
<organism evidence="2 3">
    <name type="scientific">Algoriphagus halophilus</name>
    <dbReference type="NCBI Taxonomy" id="226505"/>
    <lineage>
        <taxon>Bacteria</taxon>
        <taxon>Pseudomonadati</taxon>
        <taxon>Bacteroidota</taxon>
        <taxon>Cytophagia</taxon>
        <taxon>Cytophagales</taxon>
        <taxon>Cyclobacteriaceae</taxon>
        <taxon>Algoriphagus</taxon>
    </lineage>
</organism>
<keyword evidence="1" id="KW-1133">Transmembrane helix</keyword>
<keyword evidence="3" id="KW-1185">Reference proteome</keyword>
<name>A0A1N6HEE1_9BACT</name>
<reference evidence="3" key="1">
    <citation type="submission" date="2016-11" db="EMBL/GenBank/DDBJ databases">
        <authorList>
            <person name="Varghese N."/>
            <person name="Submissions S."/>
        </authorList>
    </citation>
    <scope>NUCLEOTIDE SEQUENCE [LARGE SCALE GENOMIC DNA]</scope>
    <source>
        <strain evidence="3">DSM 15292</strain>
    </source>
</reference>
<proteinExistence type="predicted"/>
<gene>
    <name evidence="2" type="ORF">SAMN05444394_3775</name>
</gene>